<reference evidence="1" key="1">
    <citation type="submission" date="2020-06" db="EMBL/GenBank/DDBJ databases">
        <authorList>
            <consortium name="Plant Systems Biology data submission"/>
        </authorList>
    </citation>
    <scope>NUCLEOTIDE SEQUENCE</scope>
    <source>
        <strain evidence="1">D6</strain>
    </source>
</reference>
<accession>A0A9N8EFP2</accession>
<dbReference type="SUPFAM" id="SSF52087">
    <property type="entry name" value="CRAL/TRIO domain"/>
    <property type="match status" value="1"/>
</dbReference>
<dbReference type="Gene3D" id="3.40.525.10">
    <property type="entry name" value="CRAL-TRIO lipid binding domain"/>
    <property type="match status" value="1"/>
</dbReference>
<dbReference type="AlphaFoldDB" id="A0A9N8EFP2"/>
<gene>
    <name evidence="1" type="ORF">SEMRO_1118_G243110.1</name>
</gene>
<name>A0A9N8EFP2_9STRA</name>
<sequence length="179" mass="20652">MAYNFDPHSGEAELIMDLTKWDRSEWRKPEGVADTIRGCYYICHATFPSFQTVRVGNVHIFECEGYGWKMDMLDLKMFGKISEESHGSFPSHIRQTRFFHTPSMLNIVVSMTKKLVPNELSDSFKVGCQFAGGRLNQFYMLPTPQVATERAVANLSEGLRIRYECEQRFSLDDDDDDDE</sequence>
<protein>
    <submittedName>
        <fullName evidence="1">Uncharacterized protein</fullName>
    </submittedName>
</protein>
<proteinExistence type="predicted"/>
<evidence type="ECO:0000313" key="2">
    <source>
        <dbReference type="Proteomes" id="UP001153069"/>
    </source>
</evidence>
<organism evidence="1 2">
    <name type="scientific">Seminavis robusta</name>
    <dbReference type="NCBI Taxonomy" id="568900"/>
    <lineage>
        <taxon>Eukaryota</taxon>
        <taxon>Sar</taxon>
        <taxon>Stramenopiles</taxon>
        <taxon>Ochrophyta</taxon>
        <taxon>Bacillariophyta</taxon>
        <taxon>Bacillariophyceae</taxon>
        <taxon>Bacillariophycidae</taxon>
        <taxon>Naviculales</taxon>
        <taxon>Naviculaceae</taxon>
        <taxon>Seminavis</taxon>
    </lineage>
</organism>
<dbReference type="Proteomes" id="UP001153069">
    <property type="component" value="Unassembled WGS sequence"/>
</dbReference>
<comment type="caution">
    <text evidence="1">The sequence shown here is derived from an EMBL/GenBank/DDBJ whole genome shotgun (WGS) entry which is preliminary data.</text>
</comment>
<evidence type="ECO:0000313" key="1">
    <source>
        <dbReference type="EMBL" id="CAB9520596.1"/>
    </source>
</evidence>
<keyword evidence="2" id="KW-1185">Reference proteome</keyword>
<dbReference type="EMBL" id="CAICTM010001116">
    <property type="protein sequence ID" value="CAB9520596.1"/>
    <property type="molecule type" value="Genomic_DNA"/>
</dbReference>
<dbReference type="InterPro" id="IPR036865">
    <property type="entry name" value="CRAL-TRIO_dom_sf"/>
</dbReference>